<gene>
    <name evidence="2" type="ORF">Focb16_v002966</name>
</gene>
<comment type="caution">
    <text evidence="2">The sequence shown here is derived from an EMBL/GenBank/DDBJ whole genome shotgun (WGS) entry which is preliminary data.</text>
</comment>
<sequence length="96" mass="10707">MASLDIAAKVATVLAVLLGMGDCVLKYGQQFLGWVRGPTRDPEPDALEMAELGRGPNVAERLDRLEEENQRLWRSLRSLQEGAPPIPPRSERRKNV</sequence>
<organism evidence="2 3">
    <name type="scientific">Fusarium oxysporum f. sp. cubense</name>
    <dbReference type="NCBI Taxonomy" id="61366"/>
    <lineage>
        <taxon>Eukaryota</taxon>
        <taxon>Fungi</taxon>
        <taxon>Dikarya</taxon>
        <taxon>Ascomycota</taxon>
        <taxon>Pezizomycotina</taxon>
        <taxon>Sordariomycetes</taxon>
        <taxon>Hypocreomycetidae</taxon>
        <taxon>Hypocreales</taxon>
        <taxon>Nectriaceae</taxon>
        <taxon>Fusarium</taxon>
        <taxon>Fusarium oxysporum species complex</taxon>
    </lineage>
</organism>
<feature type="region of interest" description="Disordered" evidence="1">
    <location>
        <begin position="76"/>
        <end position="96"/>
    </location>
</feature>
<evidence type="ECO:0000313" key="2">
    <source>
        <dbReference type="EMBL" id="TVY67992.1"/>
    </source>
</evidence>
<dbReference type="EMBL" id="SRMI01000006">
    <property type="protein sequence ID" value="TVY67992.1"/>
    <property type="molecule type" value="Genomic_DNA"/>
</dbReference>
<proteinExistence type="predicted"/>
<evidence type="ECO:0000313" key="3">
    <source>
        <dbReference type="Proteomes" id="UP000320707"/>
    </source>
</evidence>
<dbReference type="Proteomes" id="UP000320707">
    <property type="component" value="Unassembled WGS sequence"/>
</dbReference>
<evidence type="ECO:0000256" key="1">
    <source>
        <dbReference type="SAM" id="MobiDB-lite"/>
    </source>
</evidence>
<protein>
    <submittedName>
        <fullName evidence="2">Uncharacterized protein</fullName>
    </submittedName>
</protein>
<name>A0A559L4Y2_FUSOC</name>
<dbReference type="AlphaFoldDB" id="A0A559L4Y2"/>
<reference evidence="2 3" key="1">
    <citation type="journal article" date="2019" name="Microbiol. Resour. Announc.">
        <title>High-quality draft genome sequence of Fusarium oxysporum f. sp. cubense strain 160527, a causal agent of Panama disease.</title>
        <authorList>
            <person name="Asai S."/>
            <person name="Ayukawa Y."/>
            <person name="Gan P."/>
            <person name="Masuda S."/>
            <person name="Komatsu K."/>
            <person name="Shirasu K."/>
            <person name="Arie T."/>
        </authorList>
    </citation>
    <scope>NUCLEOTIDE SEQUENCE [LARGE SCALE GENOMIC DNA]</scope>
    <source>
        <strain evidence="2 3">160527</strain>
    </source>
</reference>
<accession>A0A559L4Y2</accession>